<keyword evidence="1" id="KW-1133">Transmembrane helix</keyword>
<dbReference type="OrthoDB" id="6631730at2"/>
<sequence length="352" mass="40892">MIVYIGVFFLLVTLGLVDVFFDKKKIVFASGSVLGLMAGLRYYTGYDFTSYQEYFFKANSFRQLFDGSIRLEPGYLFFVVLFRSLGFNYYSFVLIFSLITLAGLTYFLYKYVRYPSLAILYYYARYFLARDMGQVRASLVAVILLFAIPYVLKRQPLKFLGIIVIGAMFHYSALLFIPVYILNMIIQELTLKKTLLLGFSALFMGIVIQNPSLFIDFVPEGYRNYFTSPSHTSGHWLMYPILWMQCLIFGGVLFFNQYNQSMDKKWYNLIATIYLLAILALVAMGRLETVGGRISTLFATVEILLVPFIFNKLSRYHLFNIIAFIGFTFIVFILIFILSGMYRQYIPYDTIF</sequence>
<dbReference type="InterPro" id="IPR049458">
    <property type="entry name" value="EpsG-like"/>
</dbReference>
<dbReference type="Proteomes" id="UP000307201">
    <property type="component" value="Unassembled WGS sequence"/>
</dbReference>
<feature type="transmembrane region" description="Helical" evidence="1">
    <location>
        <begin position="266"/>
        <end position="284"/>
    </location>
</feature>
<name>A0A5R9C0R2_9LACT</name>
<evidence type="ECO:0000256" key="1">
    <source>
        <dbReference type="SAM" id="Phobius"/>
    </source>
</evidence>
<feature type="transmembrane region" description="Helical" evidence="1">
    <location>
        <begin position="317"/>
        <end position="342"/>
    </location>
</feature>
<feature type="transmembrane region" description="Helical" evidence="1">
    <location>
        <begin position="158"/>
        <end position="182"/>
    </location>
</feature>
<accession>A0A5R9C0R2</accession>
<dbReference type="AlphaFoldDB" id="A0A5R9C0R2"/>
<dbReference type="EMBL" id="VBTE01000035">
    <property type="protein sequence ID" value="TLQ06266.1"/>
    <property type="molecule type" value="Genomic_DNA"/>
</dbReference>
<organism evidence="2 3">
    <name type="scientific">Marinilactibacillus psychrotolerans</name>
    <dbReference type="NCBI Taxonomy" id="191770"/>
    <lineage>
        <taxon>Bacteria</taxon>
        <taxon>Bacillati</taxon>
        <taxon>Bacillota</taxon>
        <taxon>Bacilli</taxon>
        <taxon>Lactobacillales</taxon>
        <taxon>Carnobacteriaceae</taxon>
        <taxon>Marinilactibacillus</taxon>
    </lineage>
</organism>
<feature type="transmembrane region" description="Helical" evidence="1">
    <location>
        <begin position="194"/>
        <end position="215"/>
    </location>
</feature>
<feature type="transmembrane region" description="Helical" evidence="1">
    <location>
        <begin position="133"/>
        <end position="152"/>
    </location>
</feature>
<evidence type="ECO:0000313" key="2">
    <source>
        <dbReference type="EMBL" id="TLQ06266.1"/>
    </source>
</evidence>
<protein>
    <submittedName>
        <fullName evidence="2">EpsG family protein</fullName>
    </submittedName>
</protein>
<feature type="transmembrane region" description="Helical" evidence="1">
    <location>
        <begin position="89"/>
        <end position="112"/>
    </location>
</feature>
<feature type="transmembrane region" description="Helical" evidence="1">
    <location>
        <begin position="235"/>
        <end position="254"/>
    </location>
</feature>
<dbReference type="RefSeq" id="WP_138472567.1">
    <property type="nucleotide sequence ID" value="NZ_JBGQQG010000035.1"/>
</dbReference>
<gene>
    <name evidence="2" type="ORF">FEZ48_10515</name>
</gene>
<feature type="transmembrane region" description="Helical" evidence="1">
    <location>
        <begin position="290"/>
        <end position="310"/>
    </location>
</feature>
<dbReference type="Pfam" id="PF14897">
    <property type="entry name" value="EpsG"/>
    <property type="match status" value="1"/>
</dbReference>
<comment type="caution">
    <text evidence="2">The sequence shown here is derived from an EMBL/GenBank/DDBJ whole genome shotgun (WGS) entry which is preliminary data.</text>
</comment>
<keyword evidence="1" id="KW-0812">Transmembrane</keyword>
<evidence type="ECO:0000313" key="3">
    <source>
        <dbReference type="Proteomes" id="UP000307201"/>
    </source>
</evidence>
<feature type="transmembrane region" description="Helical" evidence="1">
    <location>
        <begin position="25"/>
        <end position="43"/>
    </location>
</feature>
<reference evidence="2 3" key="1">
    <citation type="submission" date="2019-05" db="EMBL/GenBank/DDBJ databases">
        <title>The metagenome of a microbial culture collection derived from dairy environment covers the genomic content of the human microbiome.</title>
        <authorList>
            <person name="Roder T."/>
            <person name="Wuthrich D."/>
            <person name="Sattari Z."/>
            <person name="Von Ah U."/>
            <person name="Bar C."/>
            <person name="Ronchi F."/>
            <person name="Macpherson A.J."/>
            <person name="Ganal-Vonarburg S.C."/>
            <person name="Bruggmann R."/>
            <person name="Vergeres G."/>
        </authorList>
    </citation>
    <scope>NUCLEOTIDE SEQUENCE [LARGE SCALE GENOMIC DNA]</scope>
    <source>
        <strain evidence="2 3">FAM 24235</strain>
    </source>
</reference>
<proteinExistence type="predicted"/>
<keyword evidence="1" id="KW-0472">Membrane</keyword>